<evidence type="ECO:0000256" key="6">
    <source>
        <dbReference type="RuleBase" id="RU368052"/>
    </source>
</evidence>
<evidence type="ECO:0000256" key="2">
    <source>
        <dbReference type="ARBA" id="ARBA00022741"/>
    </source>
</evidence>
<keyword evidence="6" id="KW-0418">Kinase</keyword>
<dbReference type="PROSITE" id="PS50011">
    <property type="entry name" value="PROTEIN_KINASE_DOM"/>
    <property type="match status" value="1"/>
</dbReference>
<dbReference type="AlphaFoldDB" id="A0A183B2D4"/>
<dbReference type="GO" id="GO:0106310">
    <property type="term" value="F:protein serine kinase activity"/>
    <property type="evidence" value="ECO:0007669"/>
    <property type="project" value="UniProtKB-UniRule"/>
</dbReference>
<gene>
    <name evidence="8" type="ORF">ECPE_LOCUS13369</name>
</gene>
<dbReference type="SUPFAM" id="SSF56112">
    <property type="entry name" value="Protein kinase-like (PK-like)"/>
    <property type="match status" value="1"/>
</dbReference>
<keyword evidence="9" id="KW-1185">Reference proteome</keyword>
<organism evidence="10">
    <name type="scientific">Echinostoma caproni</name>
    <dbReference type="NCBI Taxonomy" id="27848"/>
    <lineage>
        <taxon>Eukaryota</taxon>
        <taxon>Metazoa</taxon>
        <taxon>Spiralia</taxon>
        <taxon>Lophotrochozoa</taxon>
        <taxon>Platyhelminthes</taxon>
        <taxon>Trematoda</taxon>
        <taxon>Digenea</taxon>
        <taxon>Plagiorchiida</taxon>
        <taxon>Echinostomata</taxon>
        <taxon>Echinostomatoidea</taxon>
        <taxon>Echinostomatidae</taxon>
        <taxon>Echinostoma</taxon>
    </lineage>
</organism>
<dbReference type="PANTHER" id="PTHR24055">
    <property type="entry name" value="MITOGEN-ACTIVATED PROTEIN KINASE"/>
    <property type="match status" value="1"/>
</dbReference>
<protein>
    <recommendedName>
        <fullName evidence="6">Stress-activated protein kinase JNK</fullName>
        <ecNumber evidence="6">2.7.11.24</ecNumber>
    </recommendedName>
</protein>
<evidence type="ECO:0000313" key="8">
    <source>
        <dbReference type="EMBL" id="VDP90641.1"/>
    </source>
</evidence>
<dbReference type="PRINTS" id="PR01772">
    <property type="entry name" value="JNKMAPKINASE"/>
</dbReference>
<keyword evidence="6" id="KW-0723">Serine/threonine-protein kinase</keyword>
<keyword evidence="2 6" id="KW-0547">Nucleotide-binding</keyword>
<dbReference type="InterPro" id="IPR008351">
    <property type="entry name" value="MAPK_JNK"/>
</dbReference>
<evidence type="ECO:0000256" key="5">
    <source>
        <dbReference type="ARBA" id="ARBA00048312"/>
    </source>
</evidence>
<feature type="domain" description="Protein kinase" evidence="7">
    <location>
        <begin position="1"/>
        <end position="136"/>
    </location>
</feature>
<dbReference type="GO" id="GO:0004707">
    <property type="term" value="F:MAP kinase activity"/>
    <property type="evidence" value="ECO:0007669"/>
    <property type="project" value="UniProtKB-UniRule"/>
</dbReference>
<dbReference type="EC" id="2.7.11.24" evidence="6"/>
<dbReference type="InterPro" id="IPR011009">
    <property type="entry name" value="Kinase-like_dom_sf"/>
</dbReference>
<evidence type="ECO:0000256" key="4">
    <source>
        <dbReference type="ARBA" id="ARBA00047592"/>
    </source>
</evidence>
<dbReference type="Gene3D" id="1.10.510.10">
    <property type="entry name" value="Transferase(Phosphotransferase) domain 1"/>
    <property type="match status" value="1"/>
</dbReference>
<comment type="similarity">
    <text evidence="6">Belongs to the protein kinase superfamily. CMGC Ser/Thr protein kinase family. MAP kinase subfamily.</text>
</comment>
<name>A0A183B2D4_9TREM</name>
<keyword evidence="1 6" id="KW-0597">Phosphoprotein</keyword>
<dbReference type="EMBL" id="UZAN01054927">
    <property type="protein sequence ID" value="VDP90641.1"/>
    <property type="molecule type" value="Genomic_DNA"/>
</dbReference>
<dbReference type="Gene3D" id="3.30.200.20">
    <property type="entry name" value="Phosphorylase Kinase, domain 1"/>
    <property type="match status" value="1"/>
</dbReference>
<keyword evidence="6" id="KW-0460">Magnesium</keyword>
<dbReference type="GO" id="GO:0005737">
    <property type="term" value="C:cytoplasm"/>
    <property type="evidence" value="ECO:0007669"/>
    <property type="project" value="UniProtKB-SubCell"/>
</dbReference>
<dbReference type="Pfam" id="PF00069">
    <property type="entry name" value="Pkinase"/>
    <property type="match status" value="1"/>
</dbReference>
<proteinExistence type="inferred from homology"/>
<dbReference type="InterPro" id="IPR050117">
    <property type="entry name" value="MAPK"/>
</dbReference>
<keyword evidence="6" id="KW-0808">Transferase</keyword>
<dbReference type="InterPro" id="IPR000719">
    <property type="entry name" value="Prot_kinase_dom"/>
</dbReference>
<evidence type="ECO:0000313" key="10">
    <source>
        <dbReference type="WBParaSite" id="ECPE_0001340801-mRNA-1"/>
    </source>
</evidence>
<reference evidence="8 9" key="2">
    <citation type="submission" date="2018-11" db="EMBL/GenBank/DDBJ databases">
        <authorList>
            <consortium name="Pathogen Informatics"/>
        </authorList>
    </citation>
    <scope>NUCLEOTIDE SEQUENCE [LARGE SCALE GENOMIC DNA]</scope>
    <source>
        <strain evidence="8 9">Egypt</strain>
    </source>
</reference>
<comment type="cofactor">
    <cofactor evidence="6">
        <name>Mg(2+)</name>
        <dbReference type="ChEBI" id="CHEBI:18420"/>
    </cofactor>
</comment>
<comment type="function">
    <text evidence="6">Responds to activation by environmental stress and pro-inflammatory cytokines by phosphorylating a number of transcription factors, and thus regulates transcriptional activity.</text>
</comment>
<evidence type="ECO:0000313" key="9">
    <source>
        <dbReference type="Proteomes" id="UP000272942"/>
    </source>
</evidence>
<dbReference type="OrthoDB" id="192887at2759"/>
<accession>A0A183B2D4</accession>
<comment type="catalytic activity">
    <reaction evidence="5">
        <text>L-seryl-[protein] + ATP = O-phospho-L-seryl-[protein] + ADP + H(+)</text>
        <dbReference type="Rhea" id="RHEA:17989"/>
        <dbReference type="Rhea" id="RHEA-COMP:9863"/>
        <dbReference type="Rhea" id="RHEA-COMP:11604"/>
        <dbReference type="ChEBI" id="CHEBI:15378"/>
        <dbReference type="ChEBI" id="CHEBI:29999"/>
        <dbReference type="ChEBI" id="CHEBI:30616"/>
        <dbReference type="ChEBI" id="CHEBI:83421"/>
        <dbReference type="ChEBI" id="CHEBI:456216"/>
        <dbReference type="EC" id="2.7.11.24"/>
    </reaction>
</comment>
<evidence type="ECO:0000256" key="1">
    <source>
        <dbReference type="ARBA" id="ARBA00022553"/>
    </source>
</evidence>
<evidence type="ECO:0000256" key="3">
    <source>
        <dbReference type="ARBA" id="ARBA00022840"/>
    </source>
</evidence>
<dbReference type="Proteomes" id="UP000272942">
    <property type="component" value="Unassembled WGS sequence"/>
</dbReference>
<comment type="catalytic activity">
    <reaction evidence="4">
        <text>L-threonyl-[protein] + ATP = O-phospho-L-threonyl-[protein] + ADP + H(+)</text>
        <dbReference type="Rhea" id="RHEA:46608"/>
        <dbReference type="Rhea" id="RHEA-COMP:11060"/>
        <dbReference type="Rhea" id="RHEA-COMP:11605"/>
        <dbReference type="ChEBI" id="CHEBI:15378"/>
        <dbReference type="ChEBI" id="CHEBI:30013"/>
        <dbReference type="ChEBI" id="CHEBI:30616"/>
        <dbReference type="ChEBI" id="CHEBI:61977"/>
        <dbReference type="ChEBI" id="CHEBI:456216"/>
        <dbReference type="EC" id="2.7.11.24"/>
    </reaction>
</comment>
<dbReference type="GO" id="GO:0005524">
    <property type="term" value="F:ATP binding"/>
    <property type="evidence" value="ECO:0007669"/>
    <property type="project" value="UniProtKB-UniRule"/>
</dbReference>
<reference evidence="10" key="1">
    <citation type="submission" date="2016-06" db="UniProtKB">
        <authorList>
            <consortium name="WormBaseParasite"/>
        </authorList>
    </citation>
    <scope>IDENTIFICATION</scope>
</reference>
<dbReference type="WBParaSite" id="ECPE_0001340801-mRNA-1">
    <property type="protein sequence ID" value="ECPE_0001340801-mRNA-1"/>
    <property type="gene ID" value="ECPE_0001340801"/>
</dbReference>
<keyword evidence="3 6" id="KW-0067">ATP-binding</keyword>
<comment type="subcellular location">
    <subcellularLocation>
        <location evidence="6">Cytoplasm</location>
    </subcellularLocation>
</comment>
<sequence length="185" mass="21830">MAFYYRAPEVILGMDYAEKVDVWALGCIFAEMVLARIMFPGKNYVDQWVTITETLGTPDKSFMDRLESSVRRYVMGRPHCPPKSFERLFPDNKFPPPSPNHESLNAEQARDLVRRMLVIDPDYRISVEEALQHPYVNLWYDESEVRGPPCGQYDVNLYERDLTIEEYRRCIFEEIQQFQPVCDME</sequence>
<evidence type="ECO:0000259" key="7">
    <source>
        <dbReference type="PROSITE" id="PS50011"/>
    </source>
</evidence>